<reference evidence="1 2" key="1">
    <citation type="submission" date="2022-09" db="EMBL/GenBank/DDBJ databases">
        <authorList>
            <person name="Han X.L."/>
            <person name="Wang Q."/>
            <person name="Lu T."/>
        </authorList>
    </citation>
    <scope>NUCLEOTIDE SEQUENCE [LARGE SCALE GENOMIC DNA]</scope>
    <source>
        <strain evidence="1 2">WQ 127069</strain>
    </source>
</reference>
<keyword evidence="2" id="KW-1185">Reference proteome</keyword>
<name>A0ABT2UMD2_9BACL</name>
<dbReference type="InterPro" id="IPR010349">
    <property type="entry name" value="Asparaginase_II"/>
</dbReference>
<dbReference type="PANTHER" id="PTHR42110:SF1">
    <property type="entry name" value="L-ASPARAGINASE, PUTATIVE (AFU_ORTHOLOGUE AFUA_3G11890)-RELATED"/>
    <property type="match status" value="1"/>
</dbReference>
<evidence type="ECO:0000313" key="2">
    <source>
        <dbReference type="Proteomes" id="UP001652445"/>
    </source>
</evidence>
<accession>A0ABT2UMD2</accession>
<dbReference type="EMBL" id="JAOQIO010000094">
    <property type="protein sequence ID" value="MCU6795246.1"/>
    <property type="molecule type" value="Genomic_DNA"/>
</dbReference>
<sequence>MDNGELNIHIVRGALTESRHIVHLAVMDINRKLIVSAGDSTLYTFARSTAKLLQAIPLLEAGGAERLHLDDKQITLLCASHNGEDEHARLVDHTLHQLDLDESALCCEVHEPFHEPTAERLKQANQPPTPLRNNCSGKHTGMLALAQIMGVSNQSYIEINHPVQQRMLHVIADMSRMMPEQITLGTDGCGVPVFAMPLEALAFAYAQLGNPVNQSASRSEACNRIIGAISREPYYIAGSDRFDTRLIEVTNGRIIGKMGAEGLFALTIPEKSWGIALKIEDGALRALYPAVMETLIQLNLLQEQEIVALHSFHRPAIKNCHDQIVGSIQPNALLKWH</sequence>
<dbReference type="RefSeq" id="WP_262686272.1">
    <property type="nucleotide sequence ID" value="NZ_JAOQIO010000094.1"/>
</dbReference>
<dbReference type="Proteomes" id="UP001652445">
    <property type="component" value="Unassembled WGS sequence"/>
</dbReference>
<dbReference type="PANTHER" id="PTHR42110">
    <property type="entry name" value="L-ASPARAGINASE, PUTATIVE (AFU_ORTHOLOGUE AFUA_3G11890)-RELATED"/>
    <property type="match status" value="1"/>
</dbReference>
<comment type="caution">
    <text evidence="1">The sequence shown here is derived from an EMBL/GenBank/DDBJ whole genome shotgun (WGS) entry which is preliminary data.</text>
</comment>
<proteinExistence type="predicted"/>
<organism evidence="1 2">
    <name type="scientific">Paenibacillus baimaensis</name>
    <dbReference type="NCBI Taxonomy" id="2982185"/>
    <lineage>
        <taxon>Bacteria</taxon>
        <taxon>Bacillati</taxon>
        <taxon>Bacillota</taxon>
        <taxon>Bacilli</taxon>
        <taxon>Bacillales</taxon>
        <taxon>Paenibacillaceae</taxon>
        <taxon>Paenibacillus</taxon>
    </lineage>
</organism>
<evidence type="ECO:0000313" key="1">
    <source>
        <dbReference type="EMBL" id="MCU6795246.1"/>
    </source>
</evidence>
<gene>
    <name evidence="1" type="ORF">OB236_24360</name>
</gene>
<dbReference type="Pfam" id="PF06089">
    <property type="entry name" value="Asparaginase_II"/>
    <property type="match status" value="1"/>
</dbReference>
<protein>
    <submittedName>
        <fullName evidence="1">Asparaginase</fullName>
    </submittedName>
</protein>